<dbReference type="InterPro" id="IPR005654">
    <property type="entry name" value="ATPase_AFG1-like"/>
</dbReference>
<sequence length="369" mass="39450">MGLKLRRVIRRERVTGVRDGDVVALALADGMTLTPDQERTAELLCGTANLYIVGPPGTGKTAVVDWWVRACAAAGRPRVLRRHLHDFLADLHRQIDRCSGWEAGLDAATSRSRRRYDTVCLDEFTVHDPADGVFLDRVLRTLSARGTSIVVTSNRRPDELMPSPLFHAGFEPTIEFIDSIFAVAVLDGADLRATVGSAVGFASGTWTTGSWTAVKGKSGAGASGADVDGGRPRAIRPGSQELPVHEYADGSVRIGFADLCGRPTNAADYLWLARAYTAVTVTGLAVPGFAGADLAGNEMGSDVAEAALARWAILLDVMHDADVRVDVWATCRRSEVTAALVATLPDAARTVSRMGAWWDADCALTPPVR</sequence>
<evidence type="ECO:0000256" key="1">
    <source>
        <dbReference type="ARBA" id="ARBA00022741"/>
    </source>
</evidence>
<evidence type="ECO:0000256" key="2">
    <source>
        <dbReference type="ARBA" id="ARBA00022840"/>
    </source>
</evidence>
<reference evidence="3" key="1">
    <citation type="submission" date="2023-06" db="EMBL/GenBank/DDBJ databases">
        <title>Gordonia sp. nov. and Pseudochrobactrum sp. nov., two species isolated from the burying beetle Nicrophorus vespilloides.</title>
        <authorList>
            <person name="Poehlein A."/>
            <person name="Guzman J."/>
            <person name="Daniel R."/>
            <person name="Vilcinskas A."/>
        </authorList>
    </citation>
    <scope>NUCLEOTIDE SEQUENCE</scope>
    <source>
        <strain evidence="3">MP11Mi</strain>
    </source>
</reference>
<dbReference type="AlphaFoldDB" id="A0AA97CZT7"/>
<evidence type="ECO:0000313" key="3">
    <source>
        <dbReference type="EMBL" id="WOC14377.1"/>
    </source>
</evidence>
<gene>
    <name evidence="3" type="primary">zapE_2</name>
    <name evidence="3" type="ORF">MP11Mi_34990</name>
</gene>
<dbReference type="NCBIfam" id="NF040713">
    <property type="entry name" value="ZapE"/>
    <property type="match status" value="1"/>
</dbReference>
<dbReference type="PANTHER" id="PTHR12169">
    <property type="entry name" value="ATPASE N2B"/>
    <property type="match status" value="1"/>
</dbReference>
<protein>
    <submittedName>
        <fullName evidence="3">Cell division protein ZapE</fullName>
    </submittedName>
</protein>
<dbReference type="GO" id="GO:0051301">
    <property type="term" value="P:cell division"/>
    <property type="evidence" value="ECO:0007669"/>
    <property type="project" value="UniProtKB-KW"/>
</dbReference>
<dbReference type="EMBL" id="CP128986">
    <property type="protein sequence ID" value="WOC14377.1"/>
    <property type="molecule type" value="Genomic_DNA"/>
</dbReference>
<keyword evidence="2" id="KW-0067">ATP-binding</keyword>
<dbReference type="Gene3D" id="3.40.50.300">
    <property type="entry name" value="P-loop containing nucleotide triphosphate hydrolases"/>
    <property type="match status" value="1"/>
</dbReference>
<dbReference type="SUPFAM" id="SSF52540">
    <property type="entry name" value="P-loop containing nucleoside triphosphate hydrolases"/>
    <property type="match status" value="1"/>
</dbReference>
<dbReference type="PANTHER" id="PTHR12169:SF6">
    <property type="entry name" value="AFG1-LIKE ATPASE"/>
    <property type="match status" value="1"/>
</dbReference>
<dbReference type="Pfam" id="PF03969">
    <property type="entry name" value="AFG1_ATPase"/>
    <property type="match status" value="1"/>
</dbReference>
<dbReference type="GO" id="GO:0032153">
    <property type="term" value="C:cell division site"/>
    <property type="evidence" value="ECO:0007669"/>
    <property type="project" value="TreeGrafter"/>
</dbReference>
<name>A0AA97CZT7_9ACTN</name>
<keyword evidence="1" id="KW-0547">Nucleotide-binding</keyword>
<dbReference type="GO" id="GO:0016887">
    <property type="term" value="F:ATP hydrolysis activity"/>
    <property type="evidence" value="ECO:0007669"/>
    <property type="project" value="InterPro"/>
</dbReference>
<keyword evidence="3" id="KW-0132">Cell division</keyword>
<accession>A0AA97CZT7</accession>
<dbReference type="InterPro" id="IPR027417">
    <property type="entry name" value="P-loop_NTPase"/>
</dbReference>
<dbReference type="GO" id="GO:0005737">
    <property type="term" value="C:cytoplasm"/>
    <property type="evidence" value="ECO:0007669"/>
    <property type="project" value="TreeGrafter"/>
</dbReference>
<keyword evidence="3" id="KW-0131">Cell cycle</keyword>
<organism evidence="3">
    <name type="scientific">Gordonia sp. MP11Mi</name>
    <dbReference type="NCBI Taxonomy" id="3022769"/>
    <lineage>
        <taxon>Bacteria</taxon>
        <taxon>Bacillati</taxon>
        <taxon>Actinomycetota</taxon>
        <taxon>Actinomycetes</taxon>
        <taxon>Mycobacteriales</taxon>
        <taxon>Gordoniaceae</taxon>
        <taxon>Gordonia</taxon>
    </lineage>
</organism>
<dbReference type="RefSeq" id="WP_420040122.1">
    <property type="nucleotide sequence ID" value="NZ_CP128986.1"/>
</dbReference>
<dbReference type="GO" id="GO:0005524">
    <property type="term" value="F:ATP binding"/>
    <property type="evidence" value="ECO:0007669"/>
    <property type="project" value="UniProtKB-KW"/>
</dbReference>
<dbReference type="CDD" id="cd00009">
    <property type="entry name" value="AAA"/>
    <property type="match status" value="1"/>
</dbReference>
<proteinExistence type="predicted"/>